<evidence type="ECO:0000313" key="1">
    <source>
        <dbReference type="EMBL" id="OAP09015.1"/>
    </source>
</evidence>
<proteinExistence type="predicted"/>
<accession>A0A178VUW8</accession>
<organism evidence="1 2">
    <name type="scientific">Arabidopsis thaliana</name>
    <name type="common">Mouse-ear cress</name>
    <dbReference type="NCBI Taxonomy" id="3702"/>
    <lineage>
        <taxon>Eukaryota</taxon>
        <taxon>Viridiplantae</taxon>
        <taxon>Streptophyta</taxon>
        <taxon>Embryophyta</taxon>
        <taxon>Tracheophyta</taxon>
        <taxon>Spermatophyta</taxon>
        <taxon>Magnoliopsida</taxon>
        <taxon>eudicotyledons</taxon>
        <taxon>Gunneridae</taxon>
        <taxon>Pentapetalae</taxon>
        <taxon>rosids</taxon>
        <taxon>malvids</taxon>
        <taxon>Brassicales</taxon>
        <taxon>Brassicaceae</taxon>
        <taxon>Camelineae</taxon>
        <taxon>Arabidopsis</taxon>
    </lineage>
</organism>
<dbReference type="AlphaFoldDB" id="A0A178VUW8"/>
<reference evidence="2" key="1">
    <citation type="journal article" date="2016" name="Proc. Natl. Acad. Sci. U.S.A.">
        <title>Chromosome-level assembly of Arabidopsis thaliana Ler reveals the extent of translocation and inversion polymorphisms.</title>
        <authorList>
            <person name="Zapata L."/>
            <person name="Ding J."/>
            <person name="Willing E.M."/>
            <person name="Hartwig B."/>
            <person name="Bezdan D."/>
            <person name="Jiao W.B."/>
            <person name="Patel V."/>
            <person name="Velikkakam James G."/>
            <person name="Koornneef M."/>
            <person name="Ossowski S."/>
            <person name="Schneeberger K."/>
        </authorList>
    </citation>
    <scope>NUCLEOTIDE SEQUENCE [LARGE SCALE GENOMIC DNA]</scope>
    <source>
        <strain evidence="2">cv. Landsberg erecta</strain>
    </source>
</reference>
<dbReference type="Proteomes" id="UP000078284">
    <property type="component" value="Chromosome 2"/>
</dbReference>
<gene>
    <name evidence="1" type="ordered locus">AXX17_At2g44510</name>
</gene>
<dbReference type="EMBL" id="LUHQ01000002">
    <property type="protein sequence ID" value="OAP09015.1"/>
    <property type="molecule type" value="Genomic_DNA"/>
</dbReference>
<name>A0A178VUW8_ARATH</name>
<comment type="caution">
    <text evidence="1">The sequence shown here is derived from an EMBL/GenBank/DDBJ whole genome shotgun (WGS) entry which is preliminary data.</text>
</comment>
<sequence>MRKKGKKTKMRTDVCLRTEDELVRELSRARRGERERVSDRSKVPQRNIIGCGSFVSQRRQTIVGTSVNTRKMMMKKKK</sequence>
<protein>
    <submittedName>
        <fullName evidence="1">Uncharacterized protein</fullName>
    </submittedName>
</protein>
<evidence type="ECO:0000313" key="2">
    <source>
        <dbReference type="Proteomes" id="UP000078284"/>
    </source>
</evidence>